<feature type="transmembrane region" description="Helical" evidence="2">
    <location>
        <begin position="204"/>
        <end position="223"/>
    </location>
</feature>
<evidence type="ECO:0000256" key="1">
    <source>
        <dbReference type="ARBA" id="ARBA00004141"/>
    </source>
</evidence>
<dbReference type="STRING" id="6313.A0A158P977"/>
<dbReference type="AlphaFoldDB" id="A0A158P977"/>
<feature type="transmembrane region" description="Helical" evidence="2">
    <location>
        <begin position="34"/>
        <end position="64"/>
    </location>
</feature>
<reference evidence="5" key="2">
    <citation type="submission" date="2016-04" db="UniProtKB">
        <authorList>
            <consortium name="WormBaseParasite"/>
        </authorList>
    </citation>
    <scope>IDENTIFICATION</scope>
</reference>
<evidence type="ECO:0000259" key="3">
    <source>
        <dbReference type="PROSITE" id="PS50850"/>
    </source>
</evidence>
<dbReference type="InterPro" id="IPR020846">
    <property type="entry name" value="MFS_dom"/>
</dbReference>
<accession>A0A158P977</accession>
<feature type="transmembrane region" description="Helical" evidence="2">
    <location>
        <begin position="85"/>
        <end position="106"/>
    </location>
</feature>
<feature type="transmembrane region" description="Helical" evidence="2">
    <location>
        <begin position="266"/>
        <end position="290"/>
    </location>
</feature>
<sequence>RAFIFTLVLPRKIDLVIALDSTKRSDEDSSWTRYAVLCATIICLSSVMANMVCFNFTVLCMPATHEVLAANETYYHGYSKKDRTWLFSAVAVGALISVVPTSLAIATIGTRHVFFAAGMLTAVATALIPFAAHNSLNAFLVLRFLQGVSCAACMPTVGAVTSSWASLKQHGLFMSALTTFGQLSAVFAMPVAGELCSSSLGWEAVFYVHAVVTFTSFVGWFFLYTNNPEDHPLVSKHELAVINSGKSTDSKRTIPYLEILTTPSVWGVWIGALGDLIAVQLIHTFSPLYIREVLQYSVEHTGFAAAVPVLFQFFVKVFAGHSSDQIRRVSETTKLRIFNSIALGFSAIFLCGLAFVRQGNGVLGIVLITLATAMFGFNGGGFNKCATLVSRQYSHFVMANIQFIWCLSLLICPILVSGTYLLPTGSVEEWRLVYLAHAAVLVLSNAVFCLLATAKPAPWTDPSITNPSTRNTPMIARRLKV</sequence>
<dbReference type="PANTHER" id="PTHR45757">
    <property type="entry name" value="PROTEIN CBG23364-RELATED"/>
    <property type="match status" value="1"/>
</dbReference>
<evidence type="ECO:0000313" key="4">
    <source>
        <dbReference type="Proteomes" id="UP000035642"/>
    </source>
</evidence>
<feature type="domain" description="Major facilitator superfamily (MFS) profile" evidence="3">
    <location>
        <begin position="41"/>
        <end position="456"/>
    </location>
</feature>
<keyword evidence="2" id="KW-0472">Membrane</keyword>
<feature type="transmembrane region" description="Helical" evidence="2">
    <location>
        <begin position="171"/>
        <end position="192"/>
    </location>
</feature>
<feature type="transmembrane region" description="Helical" evidence="2">
    <location>
        <begin position="144"/>
        <end position="165"/>
    </location>
</feature>
<name>A0A158P977_ANGCA</name>
<evidence type="ECO:0000313" key="5">
    <source>
        <dbReference type="WBParaSite" id="ACAC_0000793001-mRNA-1"/>
    </source>
</evidence>
<reference evidence="4" key="1">
    <citation type="submission" date="2012-09" db="EMBL/GenBank/DDBJ databases">
        <authorList>
            <person name="Martin A.A."/>
        </authorList>
    </citation>
    <scope>NUCLEOTIDE SEQUENCE</scope>
</reference>
<dbReference type="SUPFAM" id="SSF103473">
    <property type="entry name" value="MFS general substrate transporter"/>
    <property type="match status" value="1"/>
</dbReference>
<dbReference type="GO" id="GO:0022857">
    <property type="term" value="F:transmembrane transporter activity"/>
    <property type="evidence" value="ECO:0007669"/>
    <property type="project" value="InterPro"/>
</dbReference>
<dbReference type="WBParaSite" id="ACAC_0000793001-mRNA-1">
    <property type="protein sequence ID" value="ACAC_0000793001-mRNA-1"/>
    <property type="gene ID" value="ACAC_0000793001"/>
</dbReference>
<comment type="subcellular location">
    <subcellularLocation>
        <location evidence="1">Membrane</location>
        <topology evidence="1">Multi-pass membrane protein</topology>
    </subcellularLocation>
</comment>
<dbReference type="InterPro" id="IPR036259">
    <property type="entry name" value="MFS_trans_sf"/>
</dbReference>
<keyword evidence="2" id="KW-1133">Transmembrane helix</keyword>
<organism evidence="4 5">
    <name type="scientific">Angiostrongylus cantonensis</name>
    <name type="common">Rat lungworm</name>
    <dbReference type="NCBI Taxonomy" id="6313"/>
    <lineage>
        <taxon>Eukaryota</taxon>
        <taxon>Metazoa</taxon>
        <taxon>Ecdysozoa</taxon>
        <taxon>Nematoda</taxon>
        <taxon>Chromadorea</taxon>
        <taxon>Rhabditida</taxon>
        <taxon>Rhabditina</taxon>
        <taxon>Rhabditomorpha</taxon>
        <taxon>Strongyloidea</taxon>
        <taxon>Metastrongylidae</taxon>
        <taxon>Angiostrongylus</taxon>
    </lineage>
</organism>
<feature type="transmembrane region" description="Helical" evidence="2">
    <location>
        <begin position="403"/>
        <end position="422"/>
    </location>
</feature>
<dbReference type="GO" id="GO:0016020">
    <property type="term" value="C:membrane"/>
    <property type="evidence" value="ECO:0007669"/>
    <property type="project" value="UniProtKB-SubCell"/>
</dbReference>
<dbReference type="PROSITE" id="PS50850">
    <property type="entry name" value="MFS"/>
    <property type="match status" value="1"/>
</dbReference>
<dbReference type="InterPro" id="IPR011701">
    <property type="entry name" value="MFS"/>
</dbReference>
<keyword evidence="2" id="KW-0812">Transmembrane</keyword>
<dbReference type="Proteomes" id="UP000035642">
    <property type="component" value="Unassembled WGS sequence"/>
</dbReference>
<evidence type="ECO:0000256" key="2">
    <source>
        <dbReference type="SAM" id="Phobius"/>
    </source>
</evidence>
<dbReference type="Pfam" id="PF07690">
    <property type="entry name" value="MFS_1"/>
    <property type="match status" value="1"/>
</dbReference>
<keyword evidence="4" id="KW-1185">Reference proteome</keyword>
<dbReference type="Gene3D" id="1.20.1250.20">
    <property type="entry name" value="MFS general substrate transporter like domains"/>
    <property type="match status" value="2"/>
</dbReference>
<protein>
    <submittedName>
        <fullName evidence="5">MFS domain-containing protein</fullName>
    </submittedName>
</protein>
<proteinExistence type="predicted"/>
<dbReference type="PANTHER" id="PTHR45757:SF33">
    <property type="entry name" value="MAJOR FACILITATOR SUPERFAMILY (MFS) PROFILE DOMAIN-CONTAINING PROTEIN"/>
    <property type="match status" value="1"/>
</dbReference>
<feature type="transmembrane region" description="Helical" evidence="2">
    <location>
        <begin position="337"/>
        <end position="356"/>
    </location>
</feature>
<feature type="transmembrane region" description="Helical" evidence="2">
    <location>
        <begin position="362"/>
        <end position="382"/>
    </location>
</feature>
<feature type="transmembrane region" description="Helical" evidence="2">
    <location>
        <begin position="434"/>
        <end position="454"/>
    </location>
</feature>
<feature type="transmembrane region" description="Helical" evidence="2">
    <location>
        <begin position="112"/>
        <end position="132"/>
    </location>
</feature>